<dbReference type="Gene3D" id="2.40.30.10">
    <property type="entry name" value="Translation factors"/>
    <property type="match status" value="1"/>
</dbReference>
<dbReference type="GO" id="GO:0046872">
    <property type="term" value="F:metal ion binding"/>
    <property type="evidence" value="ECO:0007669"/>
    <property type="project" value="UniProtKB-KW"/>
</dbReference>
<evidence type="ECO:0000256" key="9">
    <source>
        <dbReference type="ARBA" id="ARBA00023014"/>
    </source>
</evidence>
<dbReference type="InterPro" id="IPR012165">
    <property type="entry name" value="Cyt_c3_hydrogenase_gsu"/>
</dbReference>
<comment type="cofactor">
    <cofactor evidence="10">
        <name>[2Fe-2S] cluster</name>
        <dbReference type="ChEBI" id="CHEBI:190135"/>
    </cofactor>
</comment>
<dbReference type="GO" id="GO:0006221">
    <property type="term" value="P:pyrimidine nucleotide biosynthetic process"/>
    <property type="evidence" value="ECO:0007669"/>
    <property type="project" value="InterPro"/>
</dbReference>
<sequence>MKAVVKNIETTKNYILLTVETEKELKIEPGQFVMLKLKHYDFGKPFSVTYQEGKIIKFLIAVVGEMTKEMLKLKTNEEIAIRGAYGIPFIEKIDQNKKYVLLGGDCGSAPLIHFSEKYPHLVKEKIYGFATSEIKKILNVEGLHIDKESNMNLLEKANTINISSDDAFLICGSMDMIKTVKNYFKNNKIYASLEARMACGIGICKGCPIKTTEGIKMICKDGPIFDLSEVELEW</sequence>
<reference evidence="13" key="1">
    <citation type="submission" date="2016-11" db="EMBL/GenBank/DDBJ databases">
        <authorList>
            <person name="Varghese N."/>
            <person name="Submissions S."/>
        </authorList>
    </citation>
    <scope>NUCLEOTIDE SEQUENCE [LARGE SCALE GENOMIC DNA]</scope>
    <source>
        <strain evidence="13">DSM 16785</strain>
    </source>
</reference>
<name>A0A1M4VJA3_MARH1</name>
<keyword evidence="3" id="KW-0285">Flavoprotein</keyword>
<keyword evidence="2" id="KW-0813">Transport</keyword>
<accession>A0A1M4VJA3</accession>
<evidence type="ECO:0000256" key="7">
    <source>
        <dbReference type="ARBA" id="ARBA00022982"/>
    </source>
</evidence>
<evidence type="ECO:0000256" key="8">
    <source>
        <dbReference type="ARBA" id="ARBA00023004"/>
    </source>
</evidence>
<keyword evidence="5 11" id="KW-0479">Metal-binding</keyword>
<dbReference type="SUPFAM" id="SSF52343">
    <property type="entry name" value="Ferredoxin reductase-like, C-terminal NADP-linked domain"/>
    <property type="match status" value="1"/>
</dbReference>
<dbReference type="EMBL" id="FQUI01000011">
    <property type="protein sequence ID" value="SHE68917.1"/>
    <property type="molecule type" value="Genomic_DNA"/>
</dbReference>
<dbReference type="PIRSF" id="PIRSF006816">
    <property type="entry name" value="Cyc3_hyd_g"/>
    <property type="match status" value="1"/>
</dbReference>
<dbReference type="SUPFAM" id="SSF63380">
    <property type="entry name" value="Riboflavin synthase domain-like"/>
    <property type="match status" value="1"/>
</dbReference>
<dbReference type="InterPro" id="IPR017927">
    <property type="entry name" value="FAD-bd_FR_type"/>
</dbReference>
<dbReference type="InterPro" id="IPR050353">
    <property type="entry name" value="PyrK_electron_transfer"/>
</dbReference>
<evidence type="ECO:0000259" key="12">
    <source>
        <dbReference type="PROSITE" id="PS51384"/>
    </source>
</evidence>
<evidence type="ECO:0000256" key="5">
    <source>
        <dbReference type="ARBA" id="ARBA00022723"/>
    </source>
</evidence>
<dbReference type="Gene3D" id="2.10.240.10">
    <property type="entry name" value="Dihydroorotate dehydrogenase, electron transfer subunit"/>
    <property type="match status" value="1"/>
</dbReference>
<evidence type="ECO:0000256" key="4">
    <source>
        <dbReference type="ARBA" id="ARBA00022714"/>
    </source>
</evidence>
<evidence type="ECO:0000256" key="11">
    <source>
        <dbReference type="PIRSR" id="PIRSR006816-2"/>
    </source>
</evidence>
<dbReference type="GO" id="GO:0050660">
    <property type="term" value="F:flavin adenine dinucleotide binding"/>
    <property type="evidence" value="ECO:0007669"/>
    <property type="project" value="InterPro"/>
</dbReference>
<feature type="binding site" evidence="11">
    <location>
        <position position="207"/>
    </location>
    <ligand>
        <name>[2Fe-2S] cluster</name>
        <dbReference type="ChEBI" id="CHEBI:190135"/>
    </ligand>
</feature>
<dbReference type="PANTHER" id="PTHR43513:SF3">
    <property type="entry name" value="DIHYDROOROTATE DEHYDROGENASE B (NAD(+)), ELECTRON TRANSFER SUBUNIT-RELATED"/>
    <property type="match status" value="1"/>
</dbReference>
<comment type="similarity">
    <text evidence="1">Belongs to the PyrK family.</text>
</comment>
<organism evidence="13 14">
    <name type="scientific">Marinitoga hydrogenitolerans (strain DSM 16785 / JCM 12826 / AT1271)</name>
    <dbReference type="NCBI Taxonomy" id="1122195"/>
    <lineage>
        <taxon>Bacteria</taxon>
        <taxon>Thermotogati</taxon>
        <taxon>Thermotogota</taxon>
        <taxon>Thermotogae</taxon>
        <taxon>Petrotogales</taxon>
        <taxon>Petrotogaceae</taxon>
        <taxon>Marinitoga</taxon>
    </lineage>
</organism>
<dbReference type="InterPro" id="IPR037117">
    <property type="entry name" value="Dihydroorotate_DH_ele_sf"/>
</dbReference>
<feature type="domain" description="FAD-binding FR-type" evidence="12">
    <location>
        <begin position="1"/>
        <end position="91"/>
    </location>
</feature>
<evidence type="ECO:0000256" key="1">
    <source>
        <dbReference type="ARBA" id="ARBA00006422"/>
    </source>
</evidence>
<dbReference type="AlphaFoldDB" id="A0A1M4VJA3"/>
<dbReference type="STRING" id="1122195.SAMN02745164_00949"/>
<protein>
    <submittedName>
        <fullName evidence="13">Dihydroorotate dehydrogenase electron transfer subunit</fullName>
    </submittedName>
</protein>
<comment type="cofactor">
    <cofactor evidence="11">
        <name>[2Fe-2S] cluster</name>
        <dbReference type="ChEBI" id="CHEBI:190135"/>
    </cofactor>
    <text evidence="11">Binds 1 [2Fe-2S] cluster per subunit.</text>
</comment>
<proteinExistence type="inferred from homology"/>
<dbReference type="OrthoDB" id="9789468at2"/>
<dbReference type="RefSeq" id="WP_072863961.1">
    <property type="nucleotide sequence ID" value="NZ_FQUI01000011.1"/>
</dbReference>
<keyword evidence="9 11" id="KW-0411">Iron-sulfur</keyword>
<evidence type="ECO:0000256" key="10">
    <source>
        <dbReference type="ARBA" id="ARBA00034078"/>
    </source>
</evidence>
<evidence type="ECO:0000256" key="2">
    <source>
        <dbReference type="ARBA" id="ARBA00022448"/>
    </source>
</evidence>
<dbReference type="InterPro" id="IPR039261">
    <property type="entry name" value="FNR_nucleotide-bd"/>
</dbReference>
<evidence type="ECO:0000256" key="3">
    <source>
        <dbReference type="ARBA" id="ARBA00022630"/>
    </source>
</evidence>
<dbReference type="Pfam" id="PF10418">
    <property type="entry name" value="DHODB_Fe-S_bind"/>
    <property type="match status" value="1"/>
</dbReference>
<dbReference type="Proteomes" id="UP000184334">
    <property type="component" value="Unassembled WGS sequence"/>
</dbReference>
<feature type="binding site" evidence="11">
    <location>
        <position position="219"/>
    </location>
    <ligand>
        <name>[2Fe-2S] cluster</name>
        <dbReference type="ChEBI" id="CHEBI:190135"/>
    </ligand>
</feature>
<feature type="binding site" evidence="11">
    <location>
        <position position="199"/>
    </location>
    <ligand>
        <name>[2Fe-2S] cluster</name>
        <dbReference type="ChEBI" id="CHEBI:190135"/>
    </ligand>
</feature>
<dbReference type="GO" id="GO:0016491">
    <property type="term" value="F:oxidoreductase activity"/>
    <property type="evidence" value="ECO:0007669"/>
    <property type="project" value="InterPro"/>
</dbReference>
<gene>
    <name evidence="13" type="ORF">SAMN02745164_00949</name>
</gene>
<dbReference type="InterPro" id="IPR019480">
    <property type="entry name" value="Dihydroorotate_DH_Fe-S-bd"/>
</dbReference>
<dbReference type="InterPro" id="IPR017938">
    <property type="entry name" value="Riboflavin_synthase-like_b-brl"/>
</dbReference>
<dbReference type="PANTHER" id="PTHR43513">
    <property type="entry name" value="DIHYDROOROTATE DEHYDROGENASE B (NAD(+)), ELECTRON TRANSFER SUBUNIT"/>
    <property type="match status" value="1"/>
</dbReference>
<evidence type="ECO:0000256" key="6">
    <source>
        <dbReference type="ARBA" id="ARBA00022827"/>
    </source>
</evidence>
<keyword evidence="6" id="KW-0274">FAD</keyword>
<keyword evidence="8 11" id="KW-0408">Iron</keyword>
<comment type="caution">
    <text evidence="13">The sequence shown here is derived from an EMBL/GenBank/DDBJ whole genome shotgun (WGS) entry which is preliminary data.</text>
</comment>
<evidence type="ECO:0000313" key="13">
    <source>
        <dbReference type="EMBL" id="SHE68917.1"/>
    </source>
</evidence>
<evidence type="ECO:0000313" key="14">
    <source>
        <dbReference type="Proteomes" id="UP000184334"/>
    </source>
</evidence>
<feature type="binding site" evidence="11">
    <location>
        <position position="204"/>
    </location>
    <ligand>
        <name>[2Fe-2S] cluster</name>
        <dbReference type="ChEBI" id="CHEBI:190135"/>
    </ligand>
</feature>
<keyword evidence="7" id="KW-0249">Electron transport</keyword>
<dbReference type="GO" id="GO:0051537">
    <property type="term" value="F:2 iron, 2 sulfur cluster binding"/>
    <property type="evidence" value="ECO:0007669"/>
    <property type="project" value="UniProtKB-KW"/>
</dbReference>
<dbReference type="PROSITE" id="PS51384">
    <property type="entry name" value="FAD_FR"/>
    <property type="match status" value="1"/>
</dbReference>
<keyword evidence="14" id="KW-1185">Reference proteome</keyword>
<keyword evidence="4 11" id="KW-0001">2Fe-2S</keyword>